<keyword evidence="1" id="KW-1133">Transmembrane helix</keyword>
<feature type="transmembrane region" description="Helical" evidence="1">
    <location>
        <begin position="254"/>
        <end position="284"/>
    </location>
</feature>
<evidence type="ECO:0000256" key="1">
    <source>
        <dbReference type="SAM" id="Phobius"/>
    </source>
</evidence>
<organism evidence="2 3">
    <name type="scientific">Paracoccus hibiscisoli</name>
    <dbReference type="NCBI Taxonomy" id="2023261"/>
    <lineage>
        <taxon>Bacteria</taxon>
        <taxon>Pseudomonadati</taxon>
        <taxon>Pseudomonadota</taxon>
        <taxon>Alphaproteobacteria</taxon>
        <taxon>Rhodobacterales</taxon>
        <taxon>Paracoccaceae</taxon>
        <taxon>Paracoccus</taxon>
    </lineage>
</organism>
<keyword evidence="1" id="KW-0812">Transmembrane</keyword>
<reference evidence="2 3" key="1">
    <citation type="submission" date="2019-04" db="EMBL/GenBank/DDBJ databases">
        <authorList>
            <person name="Li J."/>
        </authorList>
    </citation>
    <scope>NUCLEOTIDE SEQUENCE [LARGE SCALE GENOMIC DNA]</scope>
    <source>
        <strain evidence="2 3">CCTCC AB2016182</strain>
    </source>
</reference>
<dbReference type="EMBL" id="SUNH01000006">
    <property type="protein sequence ID" value="TJZ86160.1"/>
    <property type="molecule type" value="Genomic_DNA"/>
</dbReference>
<feature type="transmembrane region" description="Helical" evidence="1">
    <location>
        <begin position="215"/>
        <end position="233"/>
    </location>
</feature>
<keyword evidence="3" id="KW-1185">Reference proteome</keyword>
<gene>
    <name evidence="2" type="ORF">FA740_04535</name>
</gene>
<evidence type="ECO:0000313" key="2">
    <source>
        <dbReference type="EMBL" id="TJZ86160.1"/>
    </source>
</evidence>
<comment type="caution">
    <text evidence="2">The sequence shown here is derived from an EMBL/GenBank/DDBJ whole genome shotgun (WGS) entry which is preliminary data.</text>
</comment>
<sequence length="728" mass="76416">MAVSGLVGRLRVALGLDDAQFKKGLDDNASRMRQFGKRLAMVGAGLSAAGAGIGLAIRGQLNAADDLSKAAQKIGIPTDELSRLAHAADMSGVSMGSLQGAVGRMSRAMTNSPKKFTDLGIAVRGANGQMRPTSAVMADLAQKLSEMPDGAEKTALAMDLMGRSGAELIPMLNGGRDALQGMLDEADDLGIVITPEMGRAAEQFNDNISRLTKQLGGMWTMIAANLAPVLVTMSDKMVEIATRFRGMSPAMQRFISIAAAAVIVLGPLLSGLGLMIMGAAPFVAAMGSMVLAIKGITLAMAANPIGLAVAAIAGAAVLIYRNWDQVGPWFARMWDSVKAVFAGFRDFVAGIFTGDLSRALDGLKAIFSGLKDYYQGLWDGIVGVFRFAWENGIKPITDALGMTDAILRGWDRLKAGFDRILSGIGAAFDAAWTIIKPVVDALAWVRDNAASAMDALPNQPSDGNNRAGNGRIDFAPTGRDVAAGLSSGTSAIGDQGDTDADSYLARFRKRFGIQSPSRVMIEYGQYMSQGLGMGIANGQPMVDAASAGLGQSMADRITPYFEGVTRDARNLSDVFDNVKTGFARMLQDMASRLAASGLSRIIGGVFDSLFGGDALTGALRGAGLNAIPAMADGGRVLREGLVQVNERGGEIRKLATGDVVIPHELSKMAMRAQVGAEGNVHVTVSVDETGNLQAFVDRRAQGITAQGIQRYDQGMTQRVAAAIRNPRG</sequence>
<dbReference type="AlphaFoldDB" id="A0A4U0QWG4"/>
<evidence type="ECO:0000313" key="3">
    <source>
        <dbReference type="Proteomes" id="UP000306223"/>
    </source>
</evidence>
<dbReference type="RefSeq" id="WP_136855589.1">
    <property type="nucleotide sequence ID" value="NZ_SUNH01000006.1"/>
</dbReference>
<proteinExistence type="predicted"/>
<protein>
    <submittedName>
        <fullName evidence="2">Phage tail tape measure protein</fullName>
    </submittedName>
</protein>
<accession>A0A4U0QWG4</accession>
<dbReference type="PANTHER" id="PTHR37813">
    <property type="entry name" value="FELS-2 PROPHAGE PROTEIN"/>
    <property type="match status" value="1"/>
</dbReference>
<feature type="transmembrane region" description="Helical" evidence="1">
    <location>
        <begin position="296"/>
        <end position="320"/>
    </location>
</feature>
<name>A0A4U0QWG4_9RHOB</name>
<keyword evidence="1" id="KW-0472">Membrane</keyword>
<dbReference type="Proteomes" id="UP000306223">
    <property type="component" value="Unassembled WGS sequence"/>
</dbReference>
<dbReference type="OrthoDB" id="5461326at2"/>
<dbReference type="PANTHER" id="PTHR37813:SF1">
    <property type="entry name" value="FELS-2 PROPHAGE PROTEIN"/>
    <property type="match status" value="1"/>
</dbReference>